<dbReference type="PANTHER" id="PTHR24126">
    <property type="entry name" value="ANKYRIN REPEAT, PH AND SEC7 DOMAIN CONTAINING PROTEIN SECG-RELATED"/>
    <property type="match status" value="1"/>
</dbReference>
<dbReference type="AlphaFoldDB" id="A0A6C0C5N3"/>
<reference evidence="3" key="1">
    <citation type="journal article" date="2020" name="Nature">
        <title>Giant virus diversity and host interactions through global metagenomics.</title>
        <authorList>
            <person name="Schulz F."/>
            <person name="Roux S."/>
            <person name="Paez-Espino D."/>
            <person name="Jungbluth S."/>
            <person name="Walsh D.A."/>
            <person name="Denef V.J."/>
            <person name="McMahon K.D."/>
            <person name="Konstantinidis K.T."/>
            <person name="Eloe-Fadrosh E.A."/>
            <person name="Kyrpides N.C."/>
            <person name="Woyke T."/>
        </authorList>
    </citation>
    <scope>NUCLEOTIDE SEQUENCE</scope>
    <source>
        <strain evidence="3">GVMAG-M-3300020187-37</strain>
    </source>
</reference>
<dbReference type="InterPro" id="IPR002110">
    <property type="entry name" value="Ankyrin_rpt"/>
</dbReference>
<accession>A0A6C0C5N3</accession>
<dbReference type="SUPFAM" id="SSF48403">
    <property type="entry name" value="Ankyrin repeat"/>
    <property type="match status" value="1"/>
</dbReference>
<evidence type="ECO:0000256" key="1">
    <source>
        <dbReference type="ARBA" id="ARBA00022737"/>
    </source>
</evidence>
<dbReference type="Pfam" id="PF00023">
    <property type="entry name" value="Ank"/>
    <property type="match status" value="1"/>
</dbReference>
<dbReference type="Gene3D" id="1.25.40.20">
    <property type="entry name" value="Ankyrin repeat-containing domain"/>
    <property type="match status" value="2"/>
</dbReference>
<dbReference type="EMBL" id="MN739346">
    <property type="protein sequence ID" value="QHS99730.1"/>
    <property type="molecule type" value="Genomic_DNA"/>
</dbReference>
<protein>
    <submittedName>
        <fullName evidence="3">Uncharacterized protein</fullName>
    </submittedName>
</protein>
<keyword evidence="2" id="KW-0040">ANK repeat</keyword>
<name>A0A6C0C5N3_9ZZZZ</name>
<dbReference type="PANTHER" id="PTHR24126:SF14">
    <property type="entry name" value="ANK_REP_REGION DOMAIN-CONTAINING PROTEIN"/>
    <property type="match status" value="1"/>
</dbReference>
<sequence>MGLCNLFIKEPTIKTLEEILKVGVKPNDLHSVYYDLSLLHIRQPYETMKYLLDKGGNPNLTNGLGLTPIHFQKEYKTIKLLVSRGAIPNPRDIYDFTPLYWQKDPEATEYLLKYNPIRNNYIFNIADYDRTHPYMKMLIEGGYDPYSEKNISITPVFLQKDLKSLEILLDHCFINSITNYDIAHETLLFKPCINPKIIDLFDENNDNMSHCNVLGNTPLHVQHDPKNIVKLLRCGANPNIRNLDGYSPIGYHYTKNNILSGLIIIKYTSADIIIKNWRIYWFRKTYIPPKNYRKKMELLEDLKLLSPSECGTFPGGIDYQNALEEFNKYANLQ</sequence>
<evidence type="ECO:0000256" key="2">
    <source>
        <dbReference type="ARBA" id="ARBA00023043"/>
    </source>
</evidence>
<proteinExistence type="predicted"/>
<keyword evidence="1" id="KW-0677">Repeat</keyword>
<evidence type="ECO:0000313" key="3">
    <source>
        <dbReference type="EMBL" id="QHS99730.1"/>
    </source>
</evidence>
<organism evidence="3">
    <name type="scientific">viral metagenome</name>
    <dbReference type="NCBI Taxonomy" id="1070528"/>
    <lineage>
        <taxon>unclassified sequences</taxon>
        <taxon>metagenomes</taxon>
        <taxon>organismal metagenomes</taxon>
    </lineage>
</organism>
<dbReference type="InterPro" id="IPR036770">
    <property type="entry name" value="Ankyrin_rpt-contain_sf"/>
</dbReference>